<dbReference type="GeneID" id="63781270"/>
<protein>
    <submittedName>
        <fullName evidence="1">Uncharacterized protein</fullName>
    </submittedName>
</protein>
<dbReference type="STRING" id="1141098.A0A1Y2E1B9"/>
<dbReference type="EMBL" id="MCFJ01000006">
    <property type="protein sequence ID" value="ORY65134.1"/>
    <property type="molecule type" value="Genomic_DNA"/>
</dbReference>
<accession>A0A1Y2E1B9</accession>
<organism evidence="1 2">
    <name type="scientific">Pseudomassariella vexata</name>
    <dbReference type="NCBI Taxonomy" id="1141098"/>
    <lineage>
        <taxon>Eukaryota</taxon>
        <taxon>Fungi</taxon>
        <taxon>Dikarya</taxon>
        <taxon>Ascomycota</taxon>
        <taxon>Pezizomycotina</taxon>
        <taxon>Sordariomycetes</taxon>
        <taxon>Xylariomycetidae</taxon>
        <taxon>Amphisphaeriales</taxon>
        <taxon>Pseudomassariaceae</taxon>
        <taxon>Pseudomassariella</taxon>
    </lineage>
</organism>
<evidence type="ECO:0000313" key="2">
    <source>
        <dbReference type="Proteomes" id="UP000193689"/>
    </source>
</evidence>
<keyword evidence="2" id="KW-1185">Reference proteome</keyword>
<dbReference type="InParanoid" id="A0A1Y2E1B9"/>
<comment type="caution">
    <text evidence="1">The sequence shown here is derived from an EMBL/GenBank/DDBJ whole genome shotgun (WGS) entry which is preliminary data.</text>
</comment>
<gene>
    <name evidence="1" type="ORF">BCR38DRAFT_513657</name>
</gene>
<sequence length="92" mass="10483">MLICHVGPFFHSREKDMGFNLIDAAVSETQRPGNLFKHSIFSSSLCTLVQHDFKSYVEERLFLRPLNFTVRQLTNFMDAYSALLLATGIDPS</sequence>
<dbReference type="AlphaFoldDB" id="A0A1Y2E1B9"/>
<name>A0A1Y2E1B9_9PEZI</name>
<reference evidence="1 2" key="1">
    <citation type="submission" date="2016-07" db="EMBL/GenBank/DDBJ databases">
        <title>Pervasive Adenine N6-methylation of Active Genes in Fungi.</title>
        <authorList>
            <consortium name="DOE Joint Genome Institute"/>
            <person name="Mondo S.J."/>
            <person name="Dannebaum R.O."/>
            <person name="Kuo R.C."/>
            <person name="Labutti K."/>
            <person name="Haridas S."/>
            <person name="Kuo A."/>
            <person name="Salamov A."/>
            <person name="Ahrendt S.R."/>
            <person name="Lipzen A."/>
            <person name="Sullivan W."/>
            <person name="Andreopoulos W.B."/>
            <person name="Clum A."/>
            <person name="Lindquist E."/>
            <person name="Daum C."/>
            <person name="Ramamoorthy G.K."/>
            <person name="Gryganskyi A."/>
            <person name="Culley D."/>
            <person name="Magnuson J.K."/>
            <person name="James T.Y."/>
            <person name="O'Malley M.A."/>
            <person name="Stajich J.E."/>
            <person name="Spatafora J.W."/>
            <person name="Visel A."/>
            <person name="Grigoriev I.V."/>
        </authorList>
    </citation>
    <scope>NUCLEOTIDE SEQUENCE [LARGE SCALE GENOMIC DNA]</scope>
    <source>
        <strain evidence="1 2">CBS 129021</strain>
    </source>
</reference>
<dbReference type="OrthoDB" id="419598at2759"/>
<evidence type="ECO:0000313" key="1">
    <source>
        <dbReference type="EMBL" id="ORY65134.1"/>
    </source>
</evidence>
<dbReference type="Proteomes" id="UP000193689">
    <property type="component" value="Unassembled WGS sequence"/>
</dbReference>
<dbReference type="RefSeq" id="XP_040716286.1">
    <property type="nucleotide sequence ID" value="XM_040865058.1"/>
</dbReference>
<proteinExistence type="predicted"/>